<name>A0A9P5Q8Q4_9AGAR</name>
<feature type="region of interest" description="Disordered" evidence="2">
    <location>
        <begin position="835"/>
        <end position="877"/>
    </location>
</feature>
<feature type="compositionally biased region" description="Polar residues" evidence="2">
    <location>
        <begin position="694"/>
        <end position="703"/>
    </location>
</feature>
<proteinExistence type="predicted"/>
<dbReference type="OrthoDB" id="10257471at2759"/>
<dbReference type="InterPro" id="IPR036047">
    <property type="entry name" value="F-box-like_dom_sf"/>
</dbReference>
<dbReference type="PANTHER" id="PTHR13382">
    <property type="entry name" value="MITOCHONDRIAL ATP SYNTHASE COUPLING FACTOR B"/>
    <property type="match status" value="1"/>
</dbReference>
<feature type="domain" description="F-box" evidence="3">
    <location>
        <begin position="57"/>
        <end position="102"/>
    </location>
</feature>
<dbReference type="Pfam" id="PF25372">
    <property type="entry name" value="DUF7885"/>
    <property type="match status" value="2"/>
</dbReference>
<dbReference type="InterPro" id="IPR050648">
    <property type="entry name" value="F-box_LRR-repeat"/>
</dbReference>
<feature type="region of interest" description="Disordered" evidence="2">
    <location>
        <begin position="1"/>
        <end position="20"/>
    </location>
</feature>
<evidence type="ECO:0008006" key="7">
    <source>
        <dbReference type="Google" id="ProtNLM"/>
    </source>
</evidence>
<dbReference type="EMBL" id="JADNRY010000005">
    <property type="protein sequence ID" value="KAF9076835.1"/>
    <property type="molecule type" value="Genomic_DNA"/>
</dbReference>
<feature type="compositionally biased region" description="Low complexity" evidence="2">
    <location>
        <begin position="796"/>
        <end position="805"/>
    </location>
</feature>
<dbReference type="Pfam" id="PF12937">
    <property type="entry name" value="F-box-like"/>
    <property type="match status" value="1"/>
</dbReference>
<organism evidence="5 6">
    <name type="scientific">Rhodocollybia butyracea</name>
    <dbReference type="NCBI Taxonomy" id="206335"/>
    <lineage>
        <taxon>Eukaryota</taxon>
        <taxon>Fungi</taxon>
        <taxon>Dikarya</taxon>
        <taxon>Basidiomycota</taxon>
        <taxon>Agaricomycotina</taxon>
        <taxon>Agaricomycetes</taxon>
        <taxon>Agaricomycetidae</taxon>
        <taxon>Agaricales</taxon>
        <taxon>Marasmiineae</taxon>
        <taxon>Omphalotaceae</taxon>
        <taxon>Rhodocollybia</taxon>
    </lineage>
</organism>
<feature type="compositionally biased region" description="Basic and acidic residues" evidence="2">
    <location>
        <begin position="841"/>
        <end position="857"/>
    </location>
</feature>
<dbReference type="SMART" id="SM00367">
    <property type="entry name" value="LRR_CC"/>
    <property type="match status" value="11"/>
</dbReference>
<evidence type="ECO:0000313" key="5">
    <source>
        <dbReference type="EMBL" id="KAF9076835.1"/>
    </source>
</evidence>
<accession>A0A9P5Q8Q4</accession>
<comment type="caution">
    <text evidence="5">The sequence shown here is derived from an EMBL/GenBank/DDBJ whole genome shotgun (WGS) entry which is preliminary data.</text>
</comment>
<keyword evidence="6" id="KW-1185">Reference proteome</keyword>
<dbReference type="SUPFAM" id="SSF52058">
    <property type="entry name" value="L domain-like"/>
    <property type="match status" value="1"/>
</dbReference>
<dbReference type="InterPro" id="IPR032675">
    <property type="entry name" value="LRR_dom_sf"/>
</dbReference>
<feature type="domain" description="F-box/LRR-repeat protein 15-like leucin rich repeat" evidence="4">
    <location>
        <begin position="391"/>
        <end position="504"/>
    </location>
</feature>
<protein>
    <recommendedName>
        <fullName evidence="7">F-box domain-containing protein</fullName>
    </recommendedName>
</protein>
<dbReference type="Gene3D" id="3.80.10.10">
    <property type="entry name" value="Ribonuclease Inhibitor"/>
    <property type="match status" value="2"/>
</dbReference>
<evidence type="ECO:0000259" key="3">
    <source>
        <dbReference type="Pfam" id="PF12937"/>
    </source>
</evidence>
<feature type="domain" description="F-box/LRR-repeat protein 15-like leucin rich repeat" evidence="4">
    <location>
        <begin position="140"/>
        <end position="297"/>
    </location>
</feature>
<evidence type="ECO:0000256" key="1">
    <source>
        <dbReference type="ARBA" id="ARBA00022786"/>
    </source>
</evidence>
<reference evidence="5" key="1">
    <citation type="submission" date="2020-11" db="EMBL/GenBank/DDBJ databases">
        <authorList>
            <consortium name="DOE Joint Genome Institute"/>
            <person name="Ahrendt S."/>
            <person name="Riley R."/>
            <person name="Andreopoulos W."/>
            <person name="Labutti K."/>
            <person name="Pangilinan J."/>
            <person name="Ruiz-Duenas F.J."/>
            <person name="Barrasa J.M."/>
            <person name="Sanchez-Garcia M."/>
            <person name="Camarero S."/>
            <person name="Miyauchi S."/>
            <person name="Serrano A."/>
            <person name="Linde D."/>
            <person name="Babiker R."/>
            <person name="Drula E."/>
            <person name="Ayuso-Fernandez I."/>
            <person name="Pacheco R."/>
            <person name="Padilla G."/>
            <person name="Ferreira P."/>
            <person name="Barriuso J."/>
            <person name="Kellner H."/>
            <person name="Castanera R."/>
            <person name="Alfaro M."/>
            <person name="Ramirez L."/>
            <person name="Pisabarro A.G."/>
            <person name="Kuo A."/>
            <person name="Tritt A."/>
            <person name="Lipzen A."/>
            <person name="He G."/>
            <person name="Yan M."/>
            <person name="Ng V."/>
            <person name="Cullen D."/>
            <person name="Martin F."/>
            <person name="Rosso M.-N."/>
            <person name="Henrissat B."/>
            <person name="Hibbett D."/>
            <person name="Martinez A.T."/>
            <person name="Grigoriev I.V."/>
        </authorList>
    </citation>
    <scope>NUCLEOTIDE SEQUENCE</scope>
    <source>
        <strain evidence="5">AH 40177</strain>
    </source>
</reference>
<keyword evidence="1" id="KW-0833">Ubl conjugation pathway</keyword>
<dbReference type="InterPro" id="IPR006553">
    <property type="entry name" value="Leu-rich_rpt_Cys-con_subtyp"/>
</dbReference>
<evidence type="ECO:0000313" key="6">
    <source>
        <dbReference type="Proteomes" id="UP000772434"/>
    </source>
</evidence>
<feature type="region of interest" description="Disordered" evidence="2">
    <location>
        <begin position="901"/>
        <end position="927"/>
    </location>
</feature>
<dbReference type="CDD" id="cd09917">
    <property type="entry name" value="F-box_SF"/>
    <property type="match status" value="1"/>
</dbReference>
<feature type="region of interest" description="Disordered" evidence="2">
    <location>
        <begin position="684"/>
        <end position="703"/>
    </location>
</feature>
<dbReference type="GO" id="GO:0005737">
    <property type="term" value="C:cytoplasm"/>
    <property type="evidence" value="ECO:0007669"/>
    <property type="project" value="TreeGrafter"/>
</dbReference>
<evidence type="ECO:0000259" key="4">
    <source>
        <dbReference type="Pfam" id="PF25372"/>
    </source>
</evidence>
<dbReference type="Proteomes" id="UP000772434">
    <property type="component" value="Unassembled WGS sequence"/>
</dbReference>
<dbReference type="SUPFAM" id="SSF81383">
    <property type="entry name" value="F-box domain"/>
    <property type="match status" value="1"/>
</dbReference>
<feature type="region of interest" description="Disordered" evidence="2">
    <location>
        <begin position="561"/>
        <end position="583"/>
    </location>
</feature>
<dbReference type="AlphaFoldDB" id="A0A9P5Q8Q4"/>
<feature type="compositionally biased region" description="Polar residues" evidence="2">
    <location>
        <begin position="1"/>
        <end position="13"/>
    </location>
</feature>
<gene>
    <name evidence="5" type="ORF">BDP27DRAFT_1312667</name>
</gene>
<sequence length="927" mass="102070">MKYQRIPSSTSLSGDDDDEMTIKPLPFDEDSVIIVTPAQWSRPAPPVLRRNTRLSPMSRLPPELLIHILKHIHAPRDLVVSLQVCRTWCECSVELLWHKPSLNKYSIAEKMARLLAVPDQTFTYASFIRRLNFLAVAKDLRDDIFRNFSKCNRLERLTLVNCNELSEKAISHTLPSFPNLVAVDLTGVVNTSDDAIVGLASSAKRLQGINLTGCKHVSDKGIMALAANCPLLRRVKLSGLEDLTDRPLQALSKSCPLLLEIELSNCKLVSDAAIRDVWTHSTHMREMRLSQCFELSDTAFPAPIRRDMNAAADAALNPFASNAAGSDGLPPLIITRTFEHLRMLDLTACSRVTDDAIEGIVSHAPKIRNLVLSKCSLLTDRSVENICKLGRHLHYLHLGHASKITDASVRTLARSCTRLRYVDFANCNQLTDLAVFELAGLPKLRRIGLVRVPQLTDEAVFALAERHATLERIHLSYCDQITVMAIHFLLQKLHKLTHLSLTGVTAFRQPELQRFCRAAPPDFNSAQQNAFCVFSGAGVVQLRAYLTETFDRITELDGTDDTEYEDDDYIEQEGTPEPEFEGDGEEEYTSRAFLAHNPHVNVQRGHRPNNYASVWPHGSPSEEHLLPTIPTDRPIPSSLLARLNAVMAAGSSIPHSASIHSNMSPPSSIGITSRNIAEILPIIENSQSPPPSDVASNTSNHSNGAGFFRTYQDGIVHSRTNEVRTPDLNFAEIGHGRGAIGGGIFSNSTPQVNATPATFQMRQVDATPATFQMRHSQPVHTPHARLPPGMDLQYGSSSSDSQSQSPPIFSNPGQPESGWSVFEPGLLEYDIEDDEEELDNDGDKRMSSSSRELHESVRAAFGGSSSSGPNAGVDVKGRGVRNGLRSTINAAEHNISSFLFGRSSPRRGSEEEHTSLSTRNVLARGGH</sequence>
<evidence type="ECO:0000256" key="2">
    <source>
        <dbReference type="SAM" id="MobiDB-lite"/>
    </source>
</evidence>
<feature type="region of interest" description="Disordered" evidence="2">
    <location>
        <begin position="773"/>
        <end position="821"/>
    </location>
</feature>
<dbReference type="InterPro" id="IPR057207">
    <property type="entry name" value="FBXL15_LRR"/>
</dbReference>
<dbReference type="InterPro" id="IPR001810">
    <property type="entry name" value="F-box_dom"/>
</dbReference>